<evidence type="ECO:0000256" key="4">
    <source>
        <dbReference type="ARBA" id="ARBA00022475"/>
    </source>
</evidence>
<evidence type="ECO:0000256" key="10">
    <source>
        <dbReference type="RuleBase" id="RU363032"/>
    </source>
</evidence>
<feature type="domain" description="ABC transmembrane type-1" evidence="11">
    <location>
        <begin position="86"/>
        <end position="266"/>
    </location>
</feature>
<dbReference type="Gene3D" id="1.10.3720.10">
    <property type="entry name" value="MetI-like"/>
    <property type="match status" value="1"/>
</dbReference>
<evidence type="ECO:0000256" key="7">
    <source>
        <dbReference type="ARBA" id="ARBA00022989"/>
    </source>
</evidence>
<dbReference type="PANTHER" id="PTHR30151">
    <property type="entry name" value="ALKANE SULFONATE ABC TRANSPORTER-RELATED, MEMBRANE SUBUNIT"/>
    <property type="match status" value="1"/>
</dbReference>
<dbReference type="CDD" id="cd06261">
    <property type="entry name" value="TM_PBP2"/>
    <property type="match status" value="1"/>
</dbReference>
<keyword evidence="4" id="KW-1003">Cell membrane</keyword>
<evidence type="ECO:0000256" key="3">
    <source>
        <dbReference type="ARBA" id="ARBA00022448"/>
    </source>
</evidence>
<protein>
    <submittedName>
        <fullName evidence="12">Nitrate ABC transporter permease</fullName>
    </submittedName>
</protein>
<dbReference type="Proteomes" id="UP001595979">
    <property type="component" value="Unassembled WGS sequence"/>
</dbReference>
<comment type="caution">
    <text evidence="12">The sequence shown here is derived from an EMBL/GenBank/DDBJ whole genome shotgun (WGS) entry which is preliminary data.</text>
</comment>
<feature type="transmembrane region" description="Helical" evidence="10">
    <location>
        <begin position="150"/>
        <end position="171"/>
    </location>
</feature>
<evidence type="ECO:0000256" key="8">
    <source>
        <dbReference type="ARBA" id="ARBA00023065"/>
    </source>
</evidence>
<dbReference type="NCBIfam" id="TIGR01183">
    <property type="entry name" value="ntrB"/>
    <property type="match status" value="1"/>
</dbReference>
<evidence type="ECO:0000256" key="9">
    <source>
        <dbReference type="ARBA" id="ARBA00023136"/>
    </source>
</evidence>
<feature type="transmembrane region" description="Helical" evidence="10">
    <location>
        <begin position="240"/>
        <end position="262"/>
    </location>
</feature>
<evidence type="ECO:0000256" key="2">
    <source>
        <dbReference type="ARBA" id="ARBA00004651"/>
    </source>
</evidence>
<feature type="transmembrane region" description="Helical" evidence="10">
    <location>
        <begin position="93"/>
        <end position="115"/>
    </location>
</feature>
<evidence type="ECO:0000313" key="13">
    <source>
        <dbReference type="Proteomes" id="UP001595979"/>
    </source>
</evidence>
<evidence type="ECO:0000256" key="6">
    <source>
        <dbReference type="ARBA" id="ARBA00022692"/>
    </source>
</evidence>
<dbReference type="InterPro" id="IPR000515">
    <property type="entry name" value="MetI-like"/>
</dbReference>
<dbReference type="PANTHER" id="PTHR30151:SF7">
    <property type="entry name" value="NITRATE IMPORT PERMEASE PROTEIN NRTB"/>
    <property type="match status" value="1"/>
</dbReference>
<gene>
    <name evidence="12" type="primary">ntrB</name>
    <name evidence="12" type="ORF">ACFPQ6_12320</name>
</gene>
<keyword evidence="9 10" id="KW-0472">Membrane</keyword>
<dbReference type="PROSITE" id="PS50928">
    <property type="entry name" value="ABC_TM1"/>
    <property type="match status" value="1"/>
</dbReference>
<proteinExistence type="inferred from homology"/>
<keyword evidence="3 10" id="KW-0813">Transport</keyword>
<dbReference type="SUPFAM" id="SSF161098">
    <property type="entry name" value="MetI-like"/>
    <property type="match status" value="1"/>
</dbReference>
<comment type="subcellular location">
    <subcellularLocation>
        <location evidence="1">Cell inner membrane</location>
    </subcellularLocation>
    <subcellularLocation>
        <location evidence="2 10">Cell membrane</location>
        <topology evidence="2 10">Multi-pass membrane protein</topology>
    </subcellularLocation>
</comment>
<keyword evidence="6 10" id="KW-0812">Transmembrane</keyword>
<dbReference type="Pfam" id="PF00528">
    <property type="entry name" value="BPD_transp_1"/>
    <property type="match status" value="1"/>
</dbReference>
<keyword evidence="7 10" id="KW-1133">Transmembrane helix</keyword>
<evidence type="ECO:0000313" key="12">
    <source>
        <dbReference type="EMBL" id="MFC5849095.1"/>
    </source>
</evidence>
<keyword evidence="13" id="KW-1185">Reference proteome</keyword>
<dbReference type="InterPro" id="IPR005889">
    <property type="entry name" value="NtrB"/>
</dbReference>
<feature type="transmembrane region" description="Helical" evidence="10">
    <location>
        <begin position="192"/>
        <end position="220"/>
    </location>
</feature>
<keyword evidence="8" id="KW-0406">Ion transport</keyword>
<feature type="transmembrane region" description="Helical" evidence="10">
    <location>
        <begin position="29"/>
        <end position="50"/>
    </location>
</feature>
<keyword evidence="5" id="KW-0997">Cell inner membrane</keyword>
<evidence type="ECO:0000259" key="11">
    <source>
        <dbReference type="PROSITE" id="PS50928"/>
    </source>
</evidence>
<evidence type="ECO:0000256" key="1">
    <source>
        <dbReference type="ARBA" id="ARBA00004533"/>
    </source>
</evidence>
<dbReference type="RefSeq" id="WP_380049785.1">
    <property type="nucleotide sequence ID" value="NZ_JBHSOH010000014.1"/>
</dbReference>
<dbReference type="InterPro" id="IPR035906">
    <property type="entry name" value="MetI-like_sf"/>
</dbReference>
<evidence type="ECO:0000256" key="5">
    <source>
        <dbReference type="ARBA" id="ARBA00022519"/>
    </source>
</evidence>
<organism evidence="12 13">
    <name type="scientific">Deinococcus petrolearius</name>
    <dbReference type="NCBI Taxonomy" id="1751295"/>
    <lineage>
        <taxon>Bacteria</taxon>
        <taxon>Thermotogati</taxon>
        <taxon>Deinococcota</taxon>
        <taxon>Deinococci</taxon>
        <taxon>Deinococcales</taxon>
        <taxon>Deinococcaceae</taxon>
        <taxon>Deinococcus</taxon>
    </lineage>
</organism>
<name>A0ABW1DKF2_9DEIO</name>
<sequence length="276" mass="29628">MTTTRPASAPVSAPPAAPRRIDLRAPLQGLGFFVLGLALLALVYAGAAALRPDLPGLGVIATTLTGLLRDPWYNRGPNDQGILNLLVSSLTRVFSGFALGALVAIPLGVVMGSIPGIRKVLDPVVQLLRPVSPLAWFPIGLTLFKSAEPATVFIIFITALWPTVINTAFGVSGVPQDFKNVARVFRFTPGQYVFRVLMPYALPHIVTGLRISFGIAWMVIVAAEMLSGKSGIGFYVWDAWNALNLANVVCAILIIGVTGFLFDRLFNLLEKKVSYV</sequence>
<dbReference type="EMBL" id="JBHSOH010000014">
    <property type="protein sequence ID" value="MFC5849095.1"/>
    <property type="molecule type" value="Genomic_DNA"/>
</dbReference>
<comment type="similarity">
    <text evidence="10">Belongs to the binding-protein-dependent transport system permease family.</text>
</comment>
<accession>A0ABW1DKF2</accession>
<reference evidence="13" key="1">
    <citation type="journal article" date="2019" name="Int. J. Syst. Evol. Microbiol.">
        <title>The Global Catalogue of Microorganisms (GCM) 10K type strain sequencing project: providing services to taxonomists for standard genome sequencing and annotation.</title>
        <authorList>
            <consortium name="The Broad Institute Genomics Platform"/>
            <consortium name="The Broad Institute Genome Sequencing Center for Infectious Disease"/>
            <person name="Wu L."/>
            <person name="Ma J."/>
        </authorList>
    </citation>
    <scope>NUCLEOTIDE SEQUENCE [LARGE SCALE GENOMIC DNA]</scope>
    <source>
        <strain evidence="13">CGMCC 1.15053</strain>
    </source>
</reference>